<comment type="caution">
    <text evidence="1">The sequence shown here is derived from an EMBL/GenBank/DDBJ whole genome shotgun (WGS) entry which is preliminary data.</text>
</comment>
<evidence type="ECO:0000313" key="1">
    <source>
        <dbReference type="EMBL" id="MPM75707.1"/>
    </source>
</evidence>
<proteinExistence type="predicted"/>
<dbReference type="EMBL" id="VSSQ01026805">
    <property type="protein sequence ID" value="MPM75707.1"/>
    <property type="molecule type" value="Genomic_DNA"/>
</dbReference>
<name>A0A645CFI0_9ZZZZ</name>
<sequence>MLSISSFFPDAILIRCAFRAACPPPRLHRLFGLPATVGSGPVRCAGSAACPPPRRIVRLGSPVCRIRLQCIECGTIPVNPFAALKGGCERKGRIHAVLCLVCGLPAAQIMLFPPDILFLVIEYGIRSKERRQKNGISVYRYRYSNIYL</sequence>
<organism evidence="1">
    <name type="scientific">bioreactor metagenome</name>
    <dbReference type="NCBI Taxonomy" id="1076179"/>
    <lineage>
        <taxon>unclassified sequences</taxon>
        <taxon>metagenomes</taxon>
        <taxon>ecological metagenomes</taxon>
    </lineage>
</organism>
<gene>
    <name evidence="1" type="ORF">SDC9_122701</name>
</gene>
<dbReference type="AlphaFoldDB" id="A0A645CFI0"/>
<accession>A0A645CFI0</accession>
<protein>
    <submittedName>
        <fullName evidence="1">Uncharacterized protein</fullName>
    </submittedName>
</protein>
<reference evidence="1" key="1">
    <citation type="submission" date="2019-08" db="EMBL/GenBank/DDBJ databases">
        <authorList>
            <person name="Kucharzyk K."/>
            <person name="Murdoch R.W."/>
            <person name="Higgins S."/>
            <person name="Loffler F."/>
        </authorList>
    </citation>
    <scope>NUCLEOTIDE SEQUENCE</scope>
</reference>